<dbReference type="Pfam" id="PF05973">
    <property type="entry name" value="Gp49"/>
    <property type="match status" value="1"/>
</dbReference>
<evidence type="ECO:0000313" key="1">
    <source>
        <dbReference type="EMBL" id="VXD24023.1"/>
    </source>
</evidence>
<evidence type="ECO:0000313" key="2">
    <source>
        <dbReference type="Proteomes" id="UP000184550"/>
    </source>
</evidence>
<dbReference type="OrthoDB" id="330810at2"/>
<reference evidence="1" key="1">
    <citation type="submission" date="2019-10" db="EMBL/GenBank/DDBJ databases">
        <authorList>
            <consortium name="Genoscope - CEA"/>
            <person name="William W."/>
        </authorList>
    </citation>
    <scope>NUCLEOTIDE SEQUENCE [LARGE SCALE GENOMIC DNA]</scope>
    <source>
        <strain evidence="1">BBR_PRJEB10992</strain>
    </source>
</reference>
<proteinExistence type="predicted"/>
<keyword evidence="2" id="KW-1185">Reference proteome</keyword>
<evidence type="ECO:0008006" key="3">
    <source>
        <dbReference type="Google" id="ProtNLM"/>
    </source>
</evidence>
<dbReference type="Proteomes" id="UP000184550">
    <property type="component" value="Unassembled WGS sequence"/>
</dbReference>
<accession>A0A7Z9E3R5</accession>
<name>A0A7Z9E3R5_9CYAN</name>
<dbReference type="InterPro" id="IPR009241">
    <property type="entry name" value="HigB-like"/>
</dbReference>
<dbReference type="AlphaFoldDB" id="A0A7Z9E3R5"/>
<organism evidence="1 2">
    <name type="scientific">Planktothrix serta PCC 8927</name>
    <dbReference type="NCBI Taxonomy" id="671068"/>
    <lineage>
        <taxon>Bacteria</taxon>
        <taxon>Bacillati</taxon>
        <taxon>Cyanobacteriota</taxon>
        <taxon>Cyanophyceae</taxon>
        <taxon>Oscillatoriophycideae</taxon>
        <taxon>Oscillatoriales</taxon>
        <taxon>Microcoleaceae</taxon>
        <taxon>Planktothrix</taxon>
    </lineage>
</organism>
<dbReference type="RefSeq" id="WP_083625779.1">
    <property type="nucleotide sequence ID" value="NZ_LR734880.1"/>
</dbReference>
<gene>
    <name evidence="1" type="ORF">PL8927_790123</name>
</gene>
<comment type="caution">
    <text evidence="1">The sequence shown here is derived from an EMBL/GenBank/DDBJ whole genome shotgun (WGS) entry which is preliminary data.</text>
</comment>
<sequence>MSNQPYPVNVTWEVEYTDEFSQWWDVLGETQQDDIITVVQLLEEKGPNLPFPYSSGVNGSKHSHLRELRIQSQGNPLRIFYAFDPRRTAILLTGGDKTGDNRFYDKYIPMADRLYDQYIEELQHEGLL</sequence>
<dbReference type="EMBL" id="CZCU02000156">
    <property type="protein sequence ID" value="VXD24023.1"/>
    <property type="molecule type" value="Genomic_DNA"/>
</dbReference>
<protein>
    <recommendedName>
        <fullName evidence="3">Addiction module toxin RelE</fullName>
    </recommendedName>
</protein>